<feature type="region of interest" description="Disordered" evidence="1">
    <location>
        <begin position="45"/>
        <end position="79"/>
    </location>
</feature>
<evidence type="ECO:0000313" key="3">
    <source>
        <dbReference type="EMBL" id="MFD0901049.1"/>
    </source>
</evidence>
<sequence length="152" mass="16643">MLPPNTGATYSPLLFIVPVVVLLAVLFWIGITLAASRMRFRSRGREDGLSHRGGPVMGGVLQGSPSQRTRRDRAVTEDERRAAAYRAELERQREAELAAARARAEEARLTAKEPVTMASSGRAVIGRAARALSGRTGRAASGGPRRRRRWPR</sequence>
<name>A0ABW3ER51_9ACTN</name>
<evidence type="ECO:0000256" key="1">
    <source>
        <dbReference type="SAM" id="MobiDB-lite"/>
    </source>
</evidence>
<protein>
    <submittedName>
        <fullName evidence="3">Uncharacterized protein</fullName>
    </submittedName>
</protein>
<evidence type="ECO:0000256" key="2">
    <source>
        <dbReference type="SAM" id="Phobius"/>
    </source>
</evidence>
<keyword evidence="4" id="KW-1185">Reference proteome</keyword>
<comment type="caution">
    <text evidence="3">The sequence shown here is derived from an EMBL/GenBank/DDBJ whole genome shotgun (WGS) entry which is preliminary data.</text>
</comment>
<accession>A0ABW3ER51</accession>
<organism evidence="3 4">
    <name type="scientific">Actinomadura sediminis</name>
    <dbReference type="NCBI Taxonomy" id="1038904"/>
    <lineage>
        <taxon>Bacteria</taxon>
        <taxon>Bacillati</taxon>
        <taxon>Actinomycetota</taxon>
        <taxon>Actinomycetes</taxon>
        <taxon>Streptosporangiales</taxon>
        <taxon>Thermomonosporaceae</taxon>
        <taxon>Actinomadura</taxon>
    </lineage>
</organism>
<feature type="transmembrane region" description="Helical" evidence="2">
    <location>
        <begin position="12"/>
        <end position="35"/>
    </location>
</feature>
<dbReference type="Proteomes" id="UP001596972">
    <property type="component" value="Unassembled WGS sequence"/>
</dbReference>
<evidence type="ECO:0000313" key="4">
    <source>
        <dbReference type="Proteomes" id="UP001596972"/>
    </source>
</evidence>
<keyword evidence="2" id="KW-0812">Transmembrane</keyword>
<dbReference type="EMBL" id="JBHTJA010000016">
    <property type="protein sequence ID" value="MFD0901049.1"/>
    <property type="molecule type" value="Genomic_DNA"/>
</dbReference>
<dbReference type="RefSeq" id="WP_378298138.1">
    <property type="nucleotide sequence ID" value="NZ_JBHTJA010000016.1"/>
</dbReference>
<keyword evidence="2" id="KW-0472">Membrane</keyword>
<proteinExistence type="predicted"/>
<feature type="region of interest" description="Disordered" evidence="1">
    <location>
        <begin position="128"/>
        <end position="152"/>
    </location>
</feature>
<reference evidence="4" key="1">
    <citation type="journal article" date="2019" name="Int. J. Syst. Evol. Microbiol.">
        <title>The Global Catalogue of Microorganisms (GCM) 10K type strain sequencing project: providing services to taxonomists for standard genome sequencing and annotation.</title>
        <authorList>
            <consortium name="The Broad Institute Genomics Platform"/>
            <consortium name="The Broad Institute Genome Sequencing Center for Infectious Disease"/>
            <person name="Wu L."/>
            <person name="Ma J."/>
        </authorList>
    </citation>
    <scope>NUCLEOTIDE SEQUENCE [LARGE SCALE GENOMIC DNA]</scope>
    <source>
        <strain evidence="4">JCM 31202</strain>
    </source>
</reference>
<gene>
    <name evidence="3" type="ORF">ACFQ11_11655</name>
</gene>
<feature type="compositionally biased region" description="Low complexity" evidence="1">
    <location>
        <begin position="128"/>
        <end position="143"/>
    </location>
</feature>
<keyword evidence="2" id="KW-1133">Transmembrane helix</keyword>